<proteinExistence type="predicted"/>
<dbReference type="PANTHER" id="PTHR39456:SF1">
    <property type="entry name" value="METAL-DEPENDENT HYDROLASE"/>
    <property type="match status" value="1"/>
</dbReference>
<keyword evidence="1" id="KW-0378">Hydrolase</keyword>
<gene>
    <name evidence="1" type="ORF">AQ619_10045</name>
</gene>
<dbReference type="PIRSF" id="PIRSF007580">
    <property type="entry name" value="UCP07580"/>
    <property type="match status" value="1"/>
</dbReference>
<keyword evidence="2" id="KW-1185">Reference proteome</keyword>
<dbReference type="STRING" id="69395.AQ619_10045"/>
<evidence type="ECO:0000313" key="2">
    <source>
        <dbReference type="Proteomes" id="UP000056905"/>
    </source>
</evidence>
<dbReference type="EMBL" id="CP013002">
    <property type="protein sequence ID" value="ALL13656.1"/>
    <property type="molecule type" value="Genomic_DNA"/>
</dbReference>
<dbReference type="AlphaFoldDB" id="A0A0P0P0C3"/>
<organism evidence="1 2">
    <name type="scientific">Caulobacter henricii</name>
    <dbReference type="NCBI Taxonomy" id="69395"/>
    <lineage>
        <taxon>Bacteria</taxon>
        <taxon>Pseudomonadati</taxon>
        <taxon>Pseudomonadota</taxon>
        <taxon>Alphaproteobacteria</taxon>
        <taxon>Caulobacterales</taxon>
        <taxon>Caulobacteraceae</taxon>
        <taxon>Caulobacter</taxon>
    </lineage>
</organism>
<sequence>MATQRSTPDDVSVIPRDLHFDTQAASKGAWLGGDVVGTAVFNALSLTFPDGERLFMDAVRHYRPKLSGKLLDDAKAFITQEAIHSREHVAMNGGLDRSRYPVAAIEAQVKERTAMVRGRGPMAMLGATIALEHFTSMMADAFMRDDDLFANTDPEMKRLWQWHALEETEHKAVAFDVFQEVTRHWKPLDRYKLRVRVMVLISIMFTRNITVYASDLLVADGMKRGVARAKVLWFLFGTPGLFRRCGREYRAWYRPGFHPWDHDNRERLAGMREQFTPAMAAE</sequence>
<protein>
    <submittedName>
        <fullName evidence="1">Metal-dependent hydrolase</fullName>
    </submittedName>
</protein>
<dbReference type="Proteomes" id="UP000056905">
    <property type="component" value="Chromosome"/>
</dbReference>
<accession>A0A0P0P0C3</accession>
<dbReference type="KEGG" id="chq:AQ619_10045"/>
<reference evidence="1 2" key="1">
    <citation type="submission" date="2015-10" db="EMBL/GenBank/DDBJ databases">
        <title>Conservation of the essential genome among Caulobacter and Brevundimonas species.</title>
        <authorList>
            <person name="Scott D."/>
            <person name="Ely B."/>
        </authorList>
    </citation>
    <scope>NUCLEOTIDE SEQUENCE [LARGE SCALE GENOMIC DNA]</scope>
    <source>
        <strain evidence="1 2">CB4</strain>
    </source>
</reference>
<dbReference type="InterPro" id="IPR016516">
    <property type="entry name" value="UCP07580"/>
</dbReference>
<dbReference type="OrthoDB" id="4760165at2"/>
<evidence type="ECO:0000313" key="1">
    <source>
        <dbReference type="EMBL" id="ALL13656.1"/>
    </source>
</evidence>
<dbReference type="PANTHER" id="PTHR39456">
    <property type="entry name" value="METAL-DEPENDENT HYDROLASE"/>
    <property type="match status" value="1"/>
</dbReference>
<dbReference type="GO" id="GO:0016787">
    <property type="term" value="F:hydrolase activity"/>
    <property type="evidence" value="ECO:0007669"/>
    <property type="project" value="UniProtKB-KW"/>
</dbReference>
<dbReference type="Pfam" id="PF10118">
    <property type="entry name" value="Metal_hydrol"/>
    <property type="match status" value="1"/>
</dbReference>
<dbReference type="RefSeq" id="WP_062146884.1">
    <property type="nucleotide sequence ID" value="NZ_CP013002.1"/>
</dbReference>
<name>A0A0P0P0C3_9CAUL</name>